<dbReference type="PANTHER" id="PTHR40137:SF2">
    <property type="entry name" value="PROTEIN GVPK 1"/>
    <property type="match status" value="1"/>
</dbReference>
<comment type="similarity">
    <text evidence="3">Belongs to the gas vesicle GvpK family.</text>
</comment>
<dbReference type="Pfam" id="PF05121">
    <property type="entry name" value="GvpK"/>
    <property type="match status" value="1"/>
</dbReference>
<dbReference type="GO" id="GO:0031412">
    <property type="term" value="P:gas vesicle organization"/>
    <property type="evidence" value="ECO:0007669"/>
    <property type="project" value="InterPro"/>
</dbReference>
<evidence type="ECO:0000256" key="1">
    <source>
        <dbReference type="ARBA" id="ARBA00022987"/>
    </source>
</evidence>
<proteinExistence type="inferred from homology"/>
<dbReference type="OrthoDB" id="5772958at2"/>
<reference evidence="5 6" key="1">
    <citation type="submission" date="2019-02" db="EMBL/GenBank/DDBJ databases">
        <title>Sequencing the genomes of 1000 actinobacteria strains.</title>
        <authorList>
            <person name="Klenk H.-P."/>
        </authorList>
    </citation>
    <scope>NUCLEOTIDE SEQUENCE [LARGE SCALE GENOMIC DNA]</scope>
    <source>
        <strain evidence="5 6">DSM 45162</strain>
    </source>
</reference>
<dbReference type="RefSeq" id="WP_130512429.1">
    <property type="nucleotide sequence ID" value="NZ_SHKY01000001.1"/>
</dbReference>
<organism evidence="5 6">
    <name type="scientific">Krasilnikovia cinnamomea</name>
    <dbReference type="NCBI Taxonomy" id="349313"/>
    <lineage>
        <taxon>Bacteria</taxon>
        <taxon>Bacillati</taxon>
        <taxon>Actinomycetota</taxon>
        <taxon>Actinomycetes</taxon>
        <taxon>Micromonosporales</taxon>
        <taxon>Micromonosporaceae</taxon>
        <taxon>Krasilnikovia</taxon>
    </lineage>
</organism>
<dbReference type="AlphaFoldDB" id="A0A4V2G7V1"/>
<dbReference type="GO" id="GO:0031411">
    <property type="term" value="C:gas vesicle"/>
    <property type="evidence" value="ECO:0007669"/>
    <property type="project" value="UniProtKB-SubCell"/>
</dbReference>
<keyword evidence="1" id="KW-0304">Gas vesicle</keyword>
<comment type="subcellular location">
    <subcellularLocation>
        <location evidence="2">Gas vesicle</location>
    </subcellularLocation>
</comment>
<gene>
    <name evidence="5" type="ORF">EV385_5943</name>
</gene>
<comment type="caution">
    <text evidence="5">The sequence shown here is derived from an EMBL/GenBank/DDBJ whole genome shotgun (WGS) entry which is preliminary data.</text>
</comment>
<evidence type="ECO:0000313" key="6">
    <source>
        <dbReference type="Proteomes" id="UP000292564"/>
    </source>
</evidence>
<evidence type="ECO:0000256" key="3">
    <source>
        <dbReference type="ARBA" id="ARBA00035659"/>
    </source>
</evidence>
<dbReference type="PANTHER" id="PTHR40137">
    <property type="entry name" value="PROTEIN GVPK 1"/>
    <property type="match status" value="1"/>
</dbReference>
<evidence type="ECO:0000313" key="5">
    <source>
        <dbReference type="EMBL" id="RZU54006.1"/>
    </source>
</evidence>
<dbReference type="EMBL" id="SHKY01000001">
    <property type="protein sequence ID" value="RZU54006.1"/>
    <property type="molecule type" value="Genomic_DNA"/>
</dbReference>
<name>A0A4V2G7V1_9ACTN</name>
<feature type="region of interest" description="Disordered" evidence="4">
    <location>
        <begin position="91"/>
        <end position="111"/>
    </location>
</feature>
<dbReference type="InterPro" id="IPR007805">
    <property type="entry name" value="GvpK"/>
</dbReference>
<protein>
    <submittedName>
        <fullName evidence="5">Gas vesicle protein GvpK</fullName>
    </submittedName>
</protein>
<keyword evidence="6" id="KW-1185">Reference proteome</keyword>
<evidence type="ECO:0000256" key="2">
    <source>
        <dbReference type="ARBA" id="ARBA00035108"/>
    </source>
</evidence>
<accession>A0A4V2G7V1</accession>
<sequence>MSSTGDGAARLAVEPESVERGLATLVLTVVELLRQLMERQALRRVDEGELSAEQVERLGLTLMTLEEHMVRLCDHFGVTLADLNLDLGPLGPLLGPVDPPRPAADSAPRRH</sequence>
<evidence type="ECO:0000256" key="4">
    <source>
        <dbReference type="SAM" id="MobiDB-lite"/>
    </source>
</evidence>
<dbReference type="Proteomes" id="UP000292564">
    <property type="component" value="Unassembled WGS sequence"/>
</dbReference>